<dbReference type="CDD" id="cd00082">
    <property type="entry name" value="HisKA"/>
    <property type="match status" value="1"/>
</dbReference>
<protein>
    <recommendedName>
        <fullName evidence="2">histidine kinase</fullName>
        <ecNumber evidence="2">2.7.13.3</ecNumber>
    </recommendedName>
</protein>
<dbReference type="SMART" id="SM00388">
    <property type="entry name" value="HisKA"/>
    <property type="match status" value="1"/>
</dbReference>
<dbReference type="PRINTS" id="PR00344">
    <property type="entry name" value="BCTRLSENSOR"/>
</dbReference>
<proteinExistence type="predicted"/>
<dbReference type="Gene3D" id="3.30.450.20">
    <property type="entry name" value="PAS domain"/>
    <property type="match status" value="1"/>
</dbReference>
<dbReference type="InterPro" id="IPR003661">
    <property type="entry name" value="HisK_dim/P_dom"/>
</dbReference>
<dbReference type="Gene3D" id="3.30.565.10">
    <property type="entry name" value="Histidine kinase-like ATPase, C-terminal domain"/>
    <property type="match status" value="1"/>
</dbReference>
<dbReference type="PROSITE" id="PS50112">
    <property type="entry name" value="PAS"/>
    <property type="match status" value="1"/>
</dbReference>
<dbReference type="EC" id="2.7.13.3" evidence="2"/>
<dbReference type="SUPFAM" id="SSF55785">
    <property type="entry name" value="PYP-like sensor domain (PAS domain)"/>
    <property type="match status" value="1"/>
</dbReference>
<dbReference type="InterPro" id="IPR013655">
    <property type="entry name" value="PAS_fold_3"/>
</dbReference>
<evidence type="ECO:0000256" key="1">
    <source>
        <dbReference type="ARBA" id="ARBA00000085"/>
    </source>
</evidence>
<dbReference type="Pfam" id="PF00512">
    <property type="entry name" value="HisKA"/>
    <property type="match status" value="1"/>
</dbReference>
<dbReference type="AlphaFoldDB" id="A0A0H5CY03"/>
<dbReference type="SUPFAM" id="SSF55874">
    <property type="entry name" value="ATPase domain of HSP90 chaperone/DNA topoisomerase II/histidine kinase"/>
    <property type="match status" value="1"/>
</dbReference>
<feature type="domain" description="Histidine kinase" evidence="7">
    <location>
        <begin position="137"/>
        <end position="349"/>
    </location>
</feature>
<dbReference type="InterPro" id="IPR036890">
    <property type="entry name" value="HATPase_C_sf"/>
</dbReference>
<dbReference type="InterPro" id="IPR050736">
    <property type="entry name" value="Sensor_HK_Regulatory"/>
</dbReference>
<dbReference type="Gene3D" id="1.10.287.130">
    <property type="match status" value="1"/>
</dbReference>
<comment type="catalytic activity">
    <reaction evidence="1">
        <text>ATP + protein L-histidine = ADP + protein N-phospho-L-histidine.</text>
        <dbReference type="EC" id="2.7.13.3"/>
    </reaction>
</comment>
<dbReference type="GO" id="GO:0000155">
    <property type="term" value="F:phosphorelay sensor kinase activity"/>
    <property type="evidence" value="ECO:0007669"/>
    <property type="project" value="InterPro"/>
</dbReference>
<evidence type="ECO:0000259" key="8">
    <source>
        <dbReference type="PROSITE" id="PS50112"/>
    </source>
</evidence>
<gene>
    <name evidence="9" type="primary">bphP_1</name>
    <name evidence="9" type="ORF">NIT7321_00605</name>
</gene>
<sequence length="350" mass="39069">MSSPLEIHSLTWNVTPDLLGILDHAGFFVETNPAWQHTLGWEPQEIKERTFFDFLHPDDISNNAKAFTEIKTGKPILNFENRYRHKDGTYRWLSWNAVPEGEKFFCSARDISVAKQNAASLQSREQEAALREQFVAVLGHDLRNPLSAIRSAANIMKREEQSERTSEMLEAIDGAVDRMAGLISDVMDFARSKLGSGLDVSTTQRINPGEVIQQVIDEVSLANQDREIIQALDFDDFIYGDETRLAQLASNLLANAITHGAATSPVFVELTHRDCCLELSVANAGEPIPPDKLKTIFEPFYMAKPGEQNKGLGLGLFIASQIAEAHGGKMSVDSNNYRTVFRFSMPTQRP</sequence>
<keyword evidence="3" id="KW-0597">Phosphoprotein</keyword>
<dbReference type="InterPro" id="IPR005467">
    <property type="entry name" value="His_kinase_dom"/>
</dbReference>
<dbReference type="EMBL" id="CVRL01000006">
    <property type="protein sequence ID" value="CRL09771.1"/>
    <property type="molecule type" value="Genomic_DNA"/>
</dbReference>
<organism evidence="9 10">
    <name type="scientific">Phaeobacter italicus</name>
    <dbReference type="NCBI Taxonomy" id="481446"/>
    <lineage>
        <taxon>Bacteria</taxon>
        <taxon>Pseudomonadati</taxon>
        <taxon>Pseudomonadota</taxon>
        <taxon>Alphaproteobacteria</taxon>
        <taxon>Rhodobacterales</taxon>
        <taxon>Roseobacteraceae</taxon>
        <taxon>Phaeobacter</taxon>
    </lineage>
</organism>
<keyword evidence="5" id="KW-0418">Kinase</keyword>
<evidence type="ECO:0000256" key="6">
    <source>
        <dbReference type="ARBA" id="ARBA00023012"/>
    </source>
</evidence>
<dbReference type="PANTHER" id="PTHR43711">
    <property type="entry name" value="TWO-COMPONENT HISTIDINE KINASE"/>
    <property type="match status" value="1"/>
</dbReference>
<evidence type="ECO:0000313" key="9">
    <source>
        <dbReference type="EMBL" id="CRL09771.1"/>
    </source>
</evidence>
<dbReference type="InterPro" id="IPR004358">
    <property type="entry name" value="Sig_transdc_His_kin-like_C"/>
</dbReference>
<dbReference type="Proteomes" id="UP000043764">
    <property type="component" value="Unassembled WGS sequence"/>
</dbReference>
<dbReference type="PANTHER" id="PTHR43711:SF1">
    <property type="entry name" value="HISTIDINE KINASE 1"/>
    <property type="match status" value="1"/>
</dbReference>
<dbReference type="NCBIfam" id="TIGR00229">
    <property type="entry name" value="sensory_box"/>
    <property type="match status" value="1"/>
</dbReference>
<evidence type="ECO:0000256" key="3">
    <source>
        <dbReference type="ARBA" id="ARBA00022553"/>
    </source>
</evidence>
<evidence type="ECO:0000256" key="4">
    <source>
        <dbReference type="ARBA" id="ARBA00022679"/>
    </source>
</evidence>
<accession>A0A0H5CY03</accession>
<keyword evidence="10" id="KW-1185">Reference proteome</keyword>
<feature type="domain" description="PAS" evidence="8">
    <location>
        <begin position="21"/>
        <end position="74"/>
    </location>
</feature>
<dbReference type="InterPro" id="IPR035965">
    <property type="entry name" value="PAS-like_dom_sf"/>
</dbReference>
<dbReference type="STRING" id="481446.NIT7645_00384"/>
<keyword evidence="4 9" id="KW-0808">Transferase</keyword>
<name>A0A0H5CY03_9RHOB</name>
<keyword evidence="6" id="KW-0902">Two-component regulatory system</keyword>
<dbReference type="InterPro" id="IPR036097">
    <property type="entry name" value="HisK_dim/P_sf"/>
</dbReference>
<evidence type="ECO:0000313" key="10">
    <source>
        <dbReference type="Proteomes" id="UP000043764"/>
    </source>
</evidence>
<dbReference type="SMART" id="SM00387">
    <property type="entry name" value="HATPase_c"/>
    <property type="match status" value="1"/>
</dbReference>
<evidence type="ECO:0000256" key="2">
    <source>
        <dbReference type="ARBA" id="ARBA00012438"/>
    </source>
</evidence>
<evidence type="ECO:0000259" key="7">
    <source>
        <dbReference type="PROSITE" id="PS50109"/>
    </source>
</evidence>
<dbReference type="CDD" id="cd00075">
    <property type="entry name" value="HATPase"/>
    <property type="match status" value="1"/>
</dbReference>
<dbReference type="InterPro" id="IPR003594">
    <property type="entry name" value="HATPase_dom"/>
</dbReference>
<dbReference type="InterPro" id="IPR000014">
    <property type="entry name" value="PAS"/>
</dbReference>
<dbReference type="Pfam" id="PF02518">
    <property type="entry name" value="HATPase_c"/>
    <property type="match status" value="1"/>
</dbReference>
<dbReference type="SMART" id="SM00091">
    <property type="entry name" value="PAS"/>
    <property type="match status" value="1"/>
</dbReference>
<dbReference type="SUPFAM" id="SSF47384">
    <property type="entry name" value="Homodimeric domain of signal transducing histidine kinase"/>
    <property type="match status" value="1"/>
</dbReference>
<dbReference type="Pfam" id="PF08447">
    <property type="entry name" value="PAS_3"/>
    <property type="match status" value="1"/>
</dbReference>
<evidence type="ECO:0000256" key="5">
    <source>
        <dbReference type="ARBA" id="ARBA00022777"/>
    </source>
</evidence>
<dbReference type="RefSeq" id="WP_243445057.1">
    <property type="nucleotide sequence ID" value="NZ_CVRL01000006.1"/>
</dbReference>
<reference evidence="10" key="1">
    <citation type="submission" date="2015-05" db="EMBL/GenBank/DDBJ databases">
        <authorList>
            <person name="Rodrigo-Torres Lidia"/>
            <person name="Arahal R.David."/>
        </authorList>
    </citation>
    <scope>NUCLEOTIDE SEQUENCE [LARGE SCALE GENOMIC DNA]</scope>
    <source>
        <strain evidence="10">CECT 7321</strain>
    </source>
</reference>
<dbReference type="PROSITE" id="PS50109">
    <property type="entry name" value="HIS_KIN"/>
    <property type="match status" value="1"/>
</dbReference>
<dbReference type="CDD" id="cd00130">
    <property type="entry name" value="PAS"/>
    <property type="match status" value="1"/>
</dbReference>